<organism evidence="2 3">
    <name type="scientific">Staphylothermus marinus (strain ATCC 43588 / DSM 3639 / JCM 9404 / F1)</name>
    <dbReference type="NCBI Taxonomy" id="399550"/>
    <lineage>
        <taxon>Archaea</taxon>
        <taxon>Thermoproteota</taxon>
        <taxon>Thermoprotei</taxon>
        <taxon>Desulfurococcales</taxon>
        <taxon>Desulfurococcaceae</taxon>
        <taxon>Staphylothermus</taxon>
    </lineage>
</organism>
<feature type="transmembrane region" description="Helical" evidence="1">
    <location>
        <begin position="7"/>
        <end position="32"/>
    </location>
</feature>
<dbReference type="KEGG" id="smr:Smar_0215"/>
<dbReference type="OrthoDB" id="378611at2157"/>
<sequence>MSKLGRIYYYLGLSAIISTTCASIGSLLVFLIYEIEAYLLYAVVWGLIAIIDYIVWRSPPKQGLRNLCERKECGALRESAELVAIINYLSNRRDEYGVAWRLDSLLSKVDLLSDIIYNCCGAETHESFINYMNNPGNEDLASETIRMLHECMIRNECKSNVSIEEK</sequence>
<dbReference type="HOGENOM" id="CLU_1599087_0_0_2"/>
<keyword evidence="1" id="KW-0472">Membrane</keyword>
<evidence type="ECO:0000313" key="2">
    <source>
        <dbReference type="EMBL" id="ABN69328.1"/>
    </source>
</evidence>
<evidence type="ECO:0000256" key="1">
    <source>
        <dbReference type="SAM" id="Phobius"/>
    </source>
</evidence>
<dbReference type="STRING" id="399550.Smar_0215"/>
<dbReference type="GeneID" id="4906985"/>
<dbReference type="Proteomes" id="UP000000254">
    <property type="component" value="Chromosome"/>
</dbReference>
<dbReference type="AlphaFoldDB" id="A3DL18"/>
<proteinExistence type="predicted"/>
<gene>
    <name evidence="2" type="ordered locus">Smar_0215</name>
</gene>
<keyword evidence="1" id="KW-1133">Transmembrane helix</keyword>
<dbReference type="eggNOG" id="arCOG12393">
    <property type="taxonomic scope" value="Archaea"/>
</dbReference>
<feature type="transmembrane region" description="Helical" evidence="1">
    <location>
        <begin position="38"/>
        <end position="56"/>
    </location>
</feature>
<reference evidence="3" key="1">
    <citation type="journal article" date="2009" name="BMC Genomics">
        <title>The complete genome sequence of Staphylothermus marinus reveals differences in sulfur metabolism among heterotrophic Crenarchaeota.</title>
        <authorList>
            <person name="Anderson I.J."/>
            <person name="Dharmarajan L."/>
            <person name="Rodriguez J."/>
            <person name="Hooper S."/>
            <person name="Porat I."/>
            <person name="Ulrich L.E."/>
            <person name="Elkins J.G."/>
            <person name="Mavromatis K."/>
            <person name="Sun H."/>
            <person name="Land M."/>
            <person name="Lapidus A."/>
            <person name="Lucas S."/>
            <person name="Barry K."/>
            <person name="Huber H."/>
            <person name="Zhulin I.B."/>
            <person name="Whitman W.B."/>
            <person name="Mukhopadhyay B."/>
            <person name="Woese C."/>
            <person name="Bristow J."/>
            <person name="Kyrpides N."/>
        </authorList>
    </citation>
    <scope>NUCLEOTIDE SEQUENCE [LARGE SCALE GENOMIC DNA]</scope>
    <source>
        <strain evidence="3">ATCC 43588 / DSM 3639 / JCM 9404 / F1</strain>
    </source>
</reference>
<accession>A3DL18</accession>
<keyword evidence="1" id="KW-0812">Transmembrane</keyword>
<dbReference type="RefSeq" id="WP_011838519.1">
    <property type="nucleotide sequence ID" value="NC_009033.1"/>
</dbReference>
<dbReference type="EMBL" id="CP000575">
    <property type="protein sequence ID" value="ABN69328.1"/>
    <property type="molecule type" value="Genomic_DNA"/>
</dbReference>
<protein>
    <submittedName>
        <fullName evidence="2">Uncharacterized protein</fullName>
    </submittedName>
</protein>
<reference evidence="2 3" key="2">
    <citation type="journal article" date="2009" name="Stand. Genomic Sci.">
        <title>Complete genome sequence of Staphylothermus marinus Stetter and Fiala 1986 type strain F1.</title>
        <authorList>
            <person name="Anderson I.J."/>
            <person name="Sun H."/>
            <person name="Lapidus A."/>
            <person name="Copeland A."/>
            <person name="Glavina Del Rio T."/>
            <person name="Tice H."/>
            <person name="Dalin E."/>
            <person name="Lucas S."/>
            <person name="Barry K."/>
            <person name="Land M."/>
            <person name="Richardson P."/>
            <person name="Huber H."/>
            <person name="Kyrpides N.C."/>
        </authorList>
    </citation>
    <scope>NUCLEOTIDE SEQUENCE [LARGE SCALE GENOMIC DNA]</scope>
    <source>
        <strain evidence="3">ATCC 43588 / DSM 3639 / JCM 9404 / F1</strain>
    </source>
</reference>
<keyword evidence="3" id="KW-1185">Reference proteome</keyword>
<evidence type="ECO:0000313" key="3">
    <source>
        <dbReference type="Proteomes" id="UP000000254"/>
    </source>
</evidence>
<name>A3DL18_STAMF</name>